<dbReference type="EC" id="2.5.1.18" evidence="1"/>
<dbReference type="FunFam" id="3.40.30.10:FF:000014">
    <property type="entry name" value="Tau class glutathione S-transferase"/>
    <property type="match status" value="1"/>
</dbReference>
<evidence type="ECO:0000256" key="1">
    <source>
        <dbReference type="ARBA" id="ARBA00012452"/>
    </source>
</evidence>
<name>A0A5N6PHD0_9ASTR</name>
<dbReference type="Pfam" id="PF13410">
    <property type="entry name" value="GST_C_2"/>
    <property type="match status" value="1"/>
</dbReference>
<evidence type="ECO:0000313" key="7">
    <source>
        <dbReference type="Proteomes" id="UP000326396"/>
    </source>
</evidence>
<dbReference type="PANTHER" id="PTHR11260">
    <property type="entry name" value="GLUTATHIONE S-TRANSFERASE, GST, SUPERFAMILY, GST DOMAIN CONTAINING"/>
    <property type="match status" value="1"/>
</dbReference>
<evidence type="ECO:0000256" key="2">
    <source>
        <dbReference type="ARBA" id="ARBA00022679"/>
    </source>
</evidence>
<dbReference type="CDD" id="cd03185">
    <property type="entry name" value="GST_C_Tau"/>
    <property type="match status" value="1"/>
</dbReference>
<comment type="caution">
    <text evidence="6">The sequence shown here is derived from an EMBL/GenBank/DDBJ whole genome shotgun (WGS) entry which is preliminary data.</text>
</comment>
<dbReference type="CDD" id="cd03058">
    <property type="entry name" value="GST_N_Tau"/>
    <property type="match status" value="1"/>
</dbReference>
<dbReference type="AlphaFoldDB" id="A0A5N6PHD0"/>
<evidence type="ECO:0000313" key="6">
    <source>
        <dbReference type="EMBL" id="KAD6454104.1"/>
    </source>
</evidence>
<dbReference type="GO" id="GO:0005737">
    <property type="term" value="C:cytoplasm"/>
    <property type="evidence" value="ECO:0007669"/>
    <property type="project" value="TreeGrafter"/>
</dbReference>
<dbReference type="Gene3D" id="3.40.30.10">
    <property type="entry name" value="Glutaredoxin"/>
    <property type="match status" value="1"/>
</dbReference>
<dbReference type="InterPro" id="IPR045073">
    <property type="entry name" value="Omega/Tau-like"/>
</dbReference>
<evidence type="ECO:0000259" key="4">
    <source>
        <dbReference type="PROSITE" id="PS50404"/>
    </source>
</evidence>
<dbReference type="PROSITE" id="PS50405">
    <property type="entry name" value="GST_CTER"/>
    <property type="match status" value="1"/>
</dbReference>
<dbReference type="PROSITE" id="PS50404">
    <property type="entry name" value="GST_NTER"/>
    <property type="match status" value="1"/>
</dbReference>
<dbReference type="OrthoDB" id="202840at2759"/>
<dbReference type="InterPro" id="IPR010987">
    <property type="entry name" value="Glutathione-S-Trfase_C-like"/>
</dbReference>
<dbReference type="Pfam" id="PF02798">
    <property type="entry name" value="GST_N"/>
    <property type="match status" value="1"/>
</dbReference>
<dbReference type="InterPro" id="IPR040079">
    <property type="entry name" value="Glutathione_S-Trfase"/>
</dbReference>
<gene>
    <name evidence="6" type="ORF">E3N88_08810</name>
</gene>
<dbReference type="InterPro" id="IPR004045">
    <property type="entry name" value="Glutathione_S-Trfase_N"/>
</dbReference>
<dbReference type="EMBL" id="SZYD01000004">
    <property type="protein sequence ID" value="KAD6454104.1"/>
    <property type="molecule type" value="Genomic_DNA"/>
</dbReference>
<evidence type="ECO:0000256" key="3">
    <source>
        <dbReference type="ARBA" id="ARBA00047960"/>
    </source>
</evidence>
<dbReference type="SFLD" id="SFLDG01152">
    <property type="entry name" value="Main.3:_Omega-_and_Tau-like"/>
    <property type="match status" value="1"/>
</dbReference>
<feature type="domain" description="GST C-terminal" evidence="5">
    <location>
        <begin position="91"/>
        <end position="214"/>
    </location>
</feature>
<dbReference type="SUPFAM" id="SSF47616">
    <property type="entry name" value="GST C-terminal domain-like"/>
    <property type="match status" value="1"/>
</dbReference>
<feature type="domain" description="GST N-terminal" evidence="4">
    <location>
        <begin position="5"/>
        <end position="84"/>
    </location>
</feature>
<dbReference type="Proteomes" id="UP000326396">
    <property type="component" value="Linkage Group LG12"/>
</dbReference>
<protein>
    <recommendedName>
        <fullName evidence="1">glutathione transferase</fullName>
        <ecNumber evidence="1">2.5.1.18</ecNumber>
    </recommendedName>
</protein>
<dbReference type="SFLD" id="SFLDG00358">
    <property type="entry name" value="Main_(cytGST)"/>
    <property type="match status" value="1"/>
</dbReference>
<dbReference type="InterPro" id="IPR036249">
    <property type="entry name" value="Thioredoxin-like_sf"/>
</dbReference>
<organism evidence="6 7">
    <name type="scientific">Mikania micrantha</name>
    <name type="common">bitter vine</name>
    <dbReference type="NCBI Taxonomy" id="192012"/>
    <lineage>
        <taxon>Eukaryota</taxon>
        <taxon>Viridiplantae</taxon>
        <taxon>Streptophyta</taxon>
        <taxon>Embryophyta</taxon>
        <taxon>Tracheophyta</taxon>
        <taxon>Spermatophyta</taxon>
        <taxon>Magnoliopsida</taxon>
        <taxon>eudicotyledons</taxon>
        <taxon>Gunneridae</taxon>
        <taxon>Pentapetalae</taxon>
        <taxon>asterids</taxon>
        <taxon>campanulids</taxon>
        <taxon>Asterales</taxon>
        <taxon>Asteraceae</taxon>
        <taxon>Asteroideae</taxon>
        <taxon>Heliantheae alliance</taxon>
        <taxon>Eupatorieae</taxon>
        <taxon>Mikania</taxon>
    </lineage>
</organism>
<keyword evidence="7" id="KW-1185">Reference proteome</keyword>
<dbReference type="SFLD" id="SFLDS00019">
    <property type="entry name" value="Glutathione_Transferase_(cytos"/>
    <property type="match status" value="1"/>
</dbReference>
<dbReference type="InterPro" id="IPR045074">
    <property type="entry name" value="GST_C_Tau"/>
</dbReference>
<accession>A0A5N6PHD0</accession>
<dbReference type="InterPro" id="IPR036282">
    <property type="entry name" value="Glutathione-S-Trfase_C_sf"/>
</dbReference>
<dbReference type="SUPFAM" id="SSF52833">
    <property type="entry name" value="Thioredoxin-like"/>
    <property type="match status" value="1"/>
</dbReference>
<keyword evidence="2" id="KW-0808">Transferase</keyword>
<dbReference type="GO" id="GO:0006749">
    <property type="term" value="P:glutathione metabolic process"/>
    <property type="evidence" value="ECO:0007669"/>
    <property type="project" value="InterPro"/>
</dbReference>
<proteinExistence type="predicted"/>
<dbReference type="Gene3D" id="1.20.1050.10">
    <property type="match status" value="1"/>
</dbReference>
<dbReference type="PANTHER" id="PTHR11260:SF781">
    <property type="entry name" value="GLUTATHIONE S-TRANSFERASE U19"/>
    <property type="match status" value="1"/>
</dbReference>
<evidence type="ECO:0000259" key="5">
    <source>
        <dbReference type="PROSITE" id="PS50405"/>
    </source>
</evidence>
<reference evidence="6 7" key="1">
    <citation type="submission" date="2019-05" db="EMBL/GenBank/DDBJ databases">
        <title>Mikania micrantha, genome provides insights into the molecular mechanism of rapid growth.</title>
        <authorList>
            <person name="Liu B."/>
        </authorList>
    </citation>
    <scope>NUCLEOTIDE SEQUENCE [LARGE SCALE GENOMIC DNA]</scope>
    <source>
        <strain evidence="6">NLD-2019</strain>
        <tissue evidence="6">Leaf</tissue>
    </source>
</reference>
<comment type="catalytic activity">
    <reaction evidence="3">
        <text>RX + glutathione = an S-substituted glutathione + a halide anion + H(+)</text>
        <dbReference type="Rhea" id="RHEA:16437"/>
        <dbReference type="ChEBI" id="CHEBI:15378"/>
        <dbReference type="ChEBI" id="CHEBI:16042"/>
        <dbReference type="ChEBI" id="CHEBI:17792"/>
        <dbReference type="ChEBI" id="CHEBI:57925"/>
        <dbReference type="ChEBI" id="CHEBI:90779"/>
        <dbReference type="EC" id="2.5.1.18"/>
    </reaction>
</comment>
<dbReference type="GO" id="GO:0004364">
    <property type="term" value="F:glutathione transferase activity"/>
    <property type="evidence" value="ECO:0007669"/>
    <property type="project" value="UniProtKB-EC"/>
</dbReference>
<sequence length="264" mass="30573">MMNDEEVILVNFWSSPFGCRVKIAMEEKGIPYKYIEEDLFNKSSFLSAINPVHKKVPVLVHNHKPICESLNILEYVDEIWSDRSPRFLASDPHQRAQARFWANFIDRELYEASQKIYIGKGEEQVVGKNEVLRILKLVEGELGDKPFFGGDNLGLVDITLVPFYSRFYTWETFGKFSIEEECPGLMAWAKRGTSWYAMANKRPNSGTRRDSGEFESRNPSRYAEGILEPLRGGLQELDHHPTIFSLQKPQELFKRTLVIPDHKR</sequence>